<dbReference type="PANTHER" id="PTHR46922:SF4">
    <property type="entry name" value="DHHA1 DOMAIN PROTEIN"/>
    <property type="match status" value="1"/>
</dbReference>
<dbReference type="Pfam" id="PF02272">
    <property type="entry name" value="DHHA1"/>
    <property type="match status" value="1"/>
</dbReference>
<proteinExistence type="predicted"/>
<reference evidence="2 3" key="1">
    <citation type="journal article" date="2016" name="Nat. Commun.">
        <title>Thousands of microbial genomes shed light on interconnected biogeochemical processes in an aquifer system.</title>
        <authorList>
            <person name="Anantharaman K."/>
            <person name="Brown C.T."/>
            <person name="Hug L.A."/>
            <person name="Sharon I."/>
            <person name="Castelle C.J."/>
            <person name="Probst A.J."/>
            <person name="Thomas B.C."/>
            <person name="Singh A."/>
            <person name="Wilkins M.J."/>
            <person name="Karaoz U."/>
            <person name="Brodie E.L."/>
            <person name="Williams K.H."/>
            <person name="Hubbard S.S."/>
            <person name="Banfield J.F."/>
        </authorList>
    </citation>
    <scope>NUCLEOTIDE SEQUENCE [LARGE SCALE GENOMIC DNA]</scope>
</reference>
<organism evidence="2 3">
    <name type="scientific">Candidatus Liptonbacteria bacterium RIFOXYB1_FULL_36_10</name>
    <dbReference type="NCBI Taxonomy" id="1798654"/>
    <lineage>
        <taxon>Bacteria</taxon>
        <taxon>Candidatus Liptoniibacteriota</taxon>
    </lineage>
</organism>
<evidence type="ECO:0000313" key="3">
    <source>
        <dbReference type="Proteomes" id="UP000178599"/>
    </source>
</evidence>
<dbReference type="Gene3D" id="3.10.310.30">
    <property type="match status" value="1"/>
</dbReference>
<accession>A0A1G2CN62</accession>
<dbReference type="EMBL" id="MHLE01000043">
    <property type="protein sequence ID" value="OGZ02071.1"/>
    <property type="molecule type" value="Genomic_DNA"/>
</dbReference>
<dbReference type="Proteomes" id="UP000178599">
    <property type="component" value="Unassembled WGS sequence"/>
</dbReference>
<gene>
    <name evidence="2" type="ORF">A2390_00445</name>
</gene>
<dbReference type="GO" id="GO:0003676">
    <property type="term" value="F:nucleic acid binding"/>
    <property type="evidence" value="ECO:0007669"/>
    <property type="project" value="InterPro"/>
</dbReference>
<feature type="domain" description="DHHA1" evidence="1">
    <location>
        <begin position="224"/>
        <end position="278"/>
    </location>
</feature>
<dbReference type="PANTHER" id="PTHR46922">
    <property type="entry name" value="DHHA1 DOMAIN PROTEIN"/>
    <property type="match status" value="1"/>
</dbReference>
<sequence length="285" mass="33059">MKKNTAPKKENIIIYHSDCYDGFSAAWAAWKKFGSKAEYLPVKHDLLPPAGLENKNIFFVDFCYPAPIMEKISQSAKSVTVIDHHISEKETTEKFPGLFSLDHSGAVLSWIFFHPKKEIPLFLKYIEDRDLWYFRLQKSKEISSYLEFFNFDFNLWSKLSKEIENPIKRKEWIKNGSLILKYEDKRIEEIIAEGGELVQFEGRKIFAVNSILFRSELGNLLCRRHPPFAIIWRKEPDSLKFSLRGNGSIDVSKIAKKYGGGGHFSAASFRLPPDSKLPWLIKNKF</sequence>
<comment type="caution">
    <text evidence="2">The sequence shown here is derived from an EMBL/GenBank/DDBJ whole genome shotgun (WGS) entry which is preliminary data.</text>
</comment>
<dbReference type="AlphaFoldDB" id="A0A1G2CN62"/>
<dbReference type="InterPro" id="IPR003156">
    <property type="entry name" value="DHHA1_dom"/>
</dbReference>
<evidence type="ECO:0000313" key="2">
    <source>
        <dbReference type="EMBL" id="OGZ02071.1"/>
    </source>
</evidence>
<evidence type="ECO:0000259" key="1">
    <source>
        <dbReference type="Pfam" id="PF02272"/>
    </source>
</evidence>
<dbReference type="SUPFAM" id="SSF64182">
    <property type="entry name" value="DHH phosphoesterases"/>
    <property type="match status" value="1"/>
</dbReference>
<protein>
    <recommendedName>
        <fullName evidence="1">DHHA1 domain-containing protein</fullName>
    </recommendedName>
</protein>
<dbReference type="InterPro" id="IPR038763">
    <property type="entry name" value="DHH_sf"/>
</dbReference>
<name>A0A1G2CN62_9BACT</name>